<evidence type="ECO:0000313" key="1">
    <source>
        <dbReference type="EMBL" id="EGH19543.1"/>
    </source>
</evidence>
<feature type="non-terminal residue" evidence="1">
    <location>
        <position position="34"/>
    </location>
</feature>
<proteinExistence type="predicted"/>
<feature type="non-terminal residue" evidence="1">
    <location>
        <position position="1"/>
    </location>
</feature>
<dbReference type="Proteomes" id="UP000005466">
    <property type="component" value="Unassembled WGS sequence"/>
</dbReference>
<dbReference type="HOGENOM" id="CLU_3386448_0_0_6"/>
<evidence type="ECO:0000313" key="2">
    <source>
        <dbReference type="Proteomes" id="UP000005466"/>
    </source>
</evidence>
<sequence length="34" mass="3746">RSGIRFALHEVFPDVDVLPRLAQAYRQAAPAPPS</sequence>
<protein>
    <submittedName>
        <fullName evidence="1">Uncharacterized protein</fullName>
    </submittedName>
</protein>
<gene>
    <name evidence="1" type="ORF">Pgy4_41879</name>
</gene>
<reference evidence="1 2" key="1">
    <citation type="journal article" date="2011" name="PLoS Pathog.">
        <title>Dynamic evolution of pathogenicity revealed by sequencing and comparative genomics of 19 Pseudomonas syringae isolates.</title>
        <authorList>
            <person name="Baltrus D.A."/>
            <person name="Nishimura M.T."/>
            <person name="Romanchuk A."/>
            <person name="Chang J.H."/>
            <person name="Mukhtar M.S."/>
            <person name="Cherkis K."/>
            <person name="Roach J."/>
            <person name="Grant S.R."/>
            <person name="Jones C.D."/>
            <person name="Dangl J.L."/>
        </authorList>
    </citation>
    <scope>NUCLEOTIDE SEQUENCE [LARGE SCALE GENOMIC DNA]</scope>
    <source>
        <strain evidence="2">race 4</strain>
    </source>
</reference>
<dbReference type="EMBL" id="ADWY01004249">
    <property type="protein sequence ID" value="EGH19543.1"/>
    <property type="molecule type" value="Genomic_DNA"/>
</dbReference>
<dbReference type="AlphaFoldDB" id="F3CJV1"/>
<accession>F3CJV1</accession>
<organism evidence="1 2">
    <name type="scientific">Pseudomonas savastanoi pv. glycinea str. race 4</name>
    <dbReference type="NCBI Taxonomy" id="875330"/>
    <lineage>
        <taxon>Bacteria</taxon>
        <taxon>Pseudomonadati</taxon>
        <taxon>Pseudomonadota</taxon>
        <taxon>Gammaproteobacteria</taxon>
        <taxon>Pseudomonadales</taxon>
        <taxon>Pseudomonadaceae</taxon>
        <taxon>Pseudomonas</taxon>
    </lineage>
</organism>
<name>F3CJV1_PSESG</name>
<comment type="caution">
    <text evidence="1">The sequence shown here is derived from an EMBL/GenBank/DDBJ whole genome shotgun (WGS) entry which is preliminary data.</text>
</comment>